<keyword evidence="2" id="KW-1185">Reference proteome</keyword>
<sequence length="145" mass="16911">MFLDCPDILSDKMIDNNELVHIVIKQKRNRKLPQEQRSVLTKAYSRYVKKLHKRQAEVLKKKEQSKAQKYNSARPHGFRYRSAKEISELMIKNPVVLAKAKTYLSKKVRSRATNTFLQKMDSALALYCAKTGDVKIKYKLDILNP</sequence>
<protein>
    <submittedName>
        <fullName evidence="1">Uncharacterized protein</fullName>
    </submittedName>
</protein>
<organism evidence="1 2">
    <name type="scientific">Serratia phage BF</name>
    <dbReference type="NCBI Taxonomy" id="1962671"/>
    <lineage>
        <taxon>Viruses</taxon>
        <taxon>Duplodnaviria</taxon>
        <taxon>Heunggongvirae</taxon>
        <taxon>Uroviricota</taxon>
        <taxon>Caudoviricetes</taxon>
        <taxon>Eneladusvirus</taxon>
        <taxon>Eneladusvirus BF</taxon>
    </lineage>
</organism>
<accession>A0A1S6UBC4</accession>
<dbReference type="EMBL" id="KY630187">
    <property type="protein sequence ID" value="AQW89033.1"/>
    <property type="molecule type" value="Genomic_DNA"/>
</dbReference>
<proteinExistence type="predicted"/>
<evidence type="ECO:0000313" key="2">
    <source>
        <dbReference type="Proteomes" id="UP000221837"/>
    </source>
</evidence>
<name>A0A1S6UBC4_9CAUD</name>
<gene>
    <name evidence="1" type="ORF">BF_0508</name>
</gene>
<reference evidence="1" key="1">
    <citation type="submission" date="2017-02" db="EMBL/GenBank/DDBJ databases">
        <title>Genome sequence of Serratia marcescens phage BF.</title>
        <authorList>
            <person name="Casey E."/>
            <person name="Fitzgerald B."/>
            <person name="Mahony J."/>
            <person name="Lugli G."/>
            <person name="Ventura M."/>
            <person name="van Sinderen D."/>
        </authorList>
    </citation>
    <scope>NUCLEOTIDE SEQUENCE [LARGE SCALE GENOMIC DNA]</scope>
</reference>
<dbReference type="Proteomes" id="UP000221837">
    <property type="component" value="Genome"/>
</dbReference>
<evidence type="ECO:0000313" key="1">
    <source>
        <dbReference type="EMBL" id="AQW89033.1"/>
    </source>
</evidence>